<dbReference type="GO" id="GO:0004222">
    <property type="term" value="F:metalloendopeptidase activity"/>
    <property type="evidence" value="ECO:0007669"/>
    <property type="project" value="InterPro"/>
</dbReference>
<evidence type="ECO:0000256" key="2">
    <source>
        <dbReference type="ARBA" id="ARBA00004401"/>
    </source>
</evidence>
<evidence type="ECO:0000256" key="6">
    <source>
        <dbReference type="ARBA" id="ARBA00022801"/>
    </source>
</evidence>
<evidence type="ECO:0000259" key="10">
    <source>
        <dbReference type="Pfam" id="PF01431"/>
    </source>
</evidence>
<keyword evidence="13" id="KW-1185">Reference proteome</keyword>
<dbReference type="Pfam" id="PF05649">
    <property type="entry name" value="Peptidase_M13_N"/>
    <property type="match status" value="1"/>
</dbReference>
<dbReference type="Gene3D" id="3.40.390.10">
    <property type="entry name" value="Collagenase (Catalytic Domain)"/>
    <property type="match status" value="1"/>
</dbReference>
<keyword evidence="4" id="KW-0645">Protease</keyword>
<feature type="domain" description="Peptidase M13 C-terminal" evidence="10">
    <location>
        <begin position="508"/>
        <end position="583"/>
    </location>
</feature>
<dbReference type="GO" id="GO:0046872">
    <property type="term" value="F:metal ion binding"/>
    <property type="evidence" value="ECO:0007669"/>
    <property type="project" value="UniProtKB-KW"/>
</dbReference>
<keyword evidence="9" id="KW-0472">Membrane</keyword>
<protein>
    <submittedName>
        <fullName evidence="12">Uncharacterized protein</fullName>
    </submittedName>
</protein>
<comment type="subcellular location">
    <subcellularLocation>
        <location evidence="2">Cell membrane</location>
        <topology evidence="2">Single-pass type II membrane protein</topology>
    </subcellularLocation>
</comment>
<keyword evidence="8" id="KW-0482">Metalloprotease</keyword>
<dbReference type="Pfam" id="PF01431">
    <property type="entry name" value="Peptidase_M13"/>
    <property type="match status" value="1"/>
</dbReference>
<dbReference type="CDD" id="cd08662">
    <property type="entry name" value="M13"/>
    <property type="match status" value="1"/>
</dbReference>
<name>A0AAW1U3U8_9CUCU</name>
<dbReference type="GO" id="GO:0005886">
    <property type="term" value="C:plasma membrane"/>
    <property type="evidence" value="ECO:0007669"/>
    <property type="project" value="UniProtKB-SubCell"/>
</dbReference>
<keyword evidence="9" id="KW-1133">Transmembrane helix</keyword>
<dbReference type="InterPro" id="IPR008753">
    <property type="entry name" value="Peptidase_M13_N"/>
</dbReference>
<evidence type="ECO:0000256" key="8">
    <source>
        <dbReference type="ARBA" id="ARBA00023049"/>
    </source>
</evidence>
<gene>
    <name evidence="12" type="ORF">WA026_007726</name>
</gene>
<dbReference type="Proteomes" id="UP001431783">
    <property type="component" value="Unassembled WGS sequence"/>
</dbReference>
<reference evidence="12 13" key="1">
    <citation type="submission" date="2023-03" db="EMBL/GenBank/DDBJ databases">
        <title>Genome insight into feeding habits of ladybird beetles.</title>
        <authorList>
            <person name="Li H.-S."/>
            <person name="Huang Y.-H."/>
            <person name="Pang H."/>
        </authorList>
    </citation>
    <scope>NUCLEOTIDE SEQUENCE [LARGE SCALE GENOMIC DNA]</scope>
    <source>
        <strain evidence="12">SYSU_2023b</strain>
        <tissue evidence="12">Whole body</tissue>
    </source>
</reference>
<comment type="caution">
    <text evidence="12">The sequence shown here is derived from an EMBL/GenBank/DDBJ whole genome shotgun (WGS) entry which is preliminary data.</text>
</comment>
<dbReference type="EMBL" id="JARQZJ010000033">
    <property type="protein sequence ID" value="KAK9875328.1"/>
    <property type="molecule type" value="Genomic_DNA"/>
</dbReference>
<dbReference type="Gene3D" id="1.10.1380.10">
    <property type="entry name" value="Neutral endopeptidase , domain2"/>
    <property type="match status" value="1"/>
</dbReference>
<evidence type="ECO:0000256" key="3">
    <source>
        <dbReference type="ARBA" id="ARBA00007357"/>
    </source>
</evidence>
<dbReference type="GO" id="GO:0016485">
    <property type="term" value="P:protein processing"/>
    <property type="evidence" value="ECO:0007669"/>
    <property type="project" value="TreeGrafter"/>
</dbReference>
<keyword evidence="5" id="KW-0479">Metal-binding</keyword>
<feature type="domain" description="Peptidase M13 N-terminal" evidence="11">
    <location>
        <begin position="79"/>
        <end position="444"/>
    </location>
</feature>
<evidence type="ECO:0000256" key="9">
    <source>
        <dbReference type="SAM" id="Phobius"/>
    </source>
</evidence>
<dbReference type="PROSITE" id="PS51885">
    <property type="entry name" value="NEPRILYSIN"/>
    <property type="match status" value="1"/>
</dbReference>
<evidence type="ECO:0000313" key="12">
    <source>
        <dbReference type="EMBL" id="KAK9875328.1"/>
    </source>
</evidence>
<comment type="similarity">
    <text evidence="3">Belongs to the peptidase M13 family.</text>
</comment>
<sequence length="584" mass="68137">MMPDQIEYSKNNGCHRRTKLEKILICSFPIFIILTLLCLVGIAMRKSCKQEEVAEECRTSHCVKAAAELLEYIDLNKDPCTDFYKFVCGTYRKNAVKTDSTSPWASTGVLFRNELKSLVVDPISRKDTSAHVALKKFYRECMNETKIDFNENAAFMKAIDSLGGWPLIRTSWNASNFKWDDWYIQAKQLGLPLIGFFTFQKKQTETNGPLLAISGPRLSSMHSQYHFLKLMKKLTAVFDVTYSEQDNIEVHNFITKLEEYKNVMDFDDTDEDSSVISNIQNLTTICPNVTWLKILNGLSGSYKFSNSSMISFNIDKMEKYCSMLEKLLQNTTSKVIANYYVWTIIENAHLFMDKYIRRAYEDVTYDKPDRFEFCYNIAKSRFKHVVEAVYIRRKINRHVKPQILEMIEILKELYAEHLQNSSWMDEETKSTAIKKAKAIDHLIGSIDEVYDVEKFDKILGVDKFKFTSDIMFQMLQQKLTRELHHFFETLYVPSDDWDTLFRNTMKVNAYFVMPLNLMIIPAPILTSIFYNRKFPAFMNYGAIGRTISHEFMHGFSKSSRLVIGSRGKFVNWWTDETTDNYDKT</sequence>
<keyword evidence="7" id="KW-0862">Zinc</keyword>
<dbReference type="AlphaFoldDB" id="A0AAW1U3U8"/>
<dbReference type="SUPFAM" id="SSF55486">
    <property type="entry name" value="Metalloproteases ('zincins'), catalytic domain"/>
    <property type="match status" value="1"/>
</dbReference>
<dbReference type="PANTHER" id="PTHR11733:SF208">
    <property type="entry name" value="PEPTIDASE M13 C-TERMINAL DOMAIN-CONTAINING PROTEIN"/>
    <property type="match status" value="1"/>
</dbReference>
<proteinExistence type="inferred from homology"/>
<comment type="cofactor">
    <cofactor evidence="1">
        <name>Zn(2+)</name>
        <dbReference type="ChEBI" id="CHEBI:29105"/>
    </cofactor>
</comment>
<dbReference type="InterPro" id="IPR018497">
    <property type="entry name" value="Peptidase_M13_C"/>
</dbReference>
<evidence type="ECO:0000256" key="1">
    <source>
        <dbReference type="ARBA" id="ARBA00001947"/>
    </source>
</evidence>
<dbReference type="InterPro" id="IPR042089">
    <property type="entry name" value="Peptidase_M13_dom_2"/>
</dbReference>
<organism evidence="12 13">
    <name type="scientific">Henosepilachna vigintioctopunctata</name>
    <dbReference type="NCBI Taxonomy" id="420089"/>
    <lineage>
        <taxon>Eukaryota</taxon>
        <taxon>Metazoa</taxon>
        <taxon>Ecdysozoa</taxon>
        <taxon>Arthropoda</taxon>
        <taxon>Hexapoda</taxon>
        <taxon>Insecta</taxon>
        <taxon>Pterygota</taxon>
        <taxon>Neoptera</taxon>
        <taxon>Endopterygota</taxon>
        <taxon>Coleoptera</taxon>
        <taxon>Polyphaga</taxon>
        <taxon>Cucujiformia</taxon>
        <taxon>Coccinelloidea</taxon>
        <taxon>Coccinellidae</taxon>
        <taxon>Epilachninae</taxon>
        <taxon>Epilachnini</taxon>
        <taxon>Henosepilachna</taxon>
    </lineage>
</organism>
<evidence type="ECO:0000256" key="4">
    <source>
        <dbReference type="ARBA" id="ARBA00022670"/>
    </source>
</evidence>
<evidence type="ECO:0000259" key="11">
    <source>
        <dbReference type="Pfam" id="PF05649"/>
    </source>
</evidence>
<keyword evidence="6" id="KW-0378">Hydrolase</keyword>
<accession>A0AAW1U3U8</accession>
<keyword evidence="9" id="KW-0812">Transmembrane</keyword>
<evidence type="ECO:0000256" key="7">
    <source>
        <dbReference type="ARBA" id="ARBA00022833"/>
    </source>
</evidence>
<dbReference type="InterPro" id="IPR024079">
    <property type="entry name" value="MetalloPept_cat_dom_sf"/>
</dbReference>
<dbReference type="InterPro" id="IPR000718">
    <property type="entry name" value="Peptidase_M13"/>
</dbReference>
<feature type="transmembrane region" description="Helical" evidence="9">
    <location>
        <begin position="23"/>
        <end position="44"/>
    </location>
</feature>
<dbReference type="PANTHER" id="PTHR11733">
    <property type="entry name" value="ZINC METALLOPROTEASE FAMILY M13 NEPRILYSIN-RELATED"/>
    <property type="match status" value="1"/>
</dbReference>
<feature type="transmembrane region" description="Helical" evidence="9">
    <location>
        <begin position="509"/>
        <end position="530"/>
    </location>
</feature>
<evidence type="ECO:0000313" key="13">
    <source>
        <dbReference type="Proteomes" id="UP001431783"/>
    </source>
</evidence>
<evidence type="ECO:0000256" key="5">
    <source>
        <dbReference type="ARBA" id="ARBA00022723"/>
    </source>
</evidence>